<dbReference type="Proteomes" id="UP001151699">
    <property type="component" value="Chromosome B"/>
</dbReference>
<proteinExistence type="predicted"/>
<name>A0A9Q0N324_9DIPT</name>
<comment type="caution">
    <text evidence="1">The sequence shown here is derived from an EMBL/GenBank/DDBJ whole genome shotgun (WGS) entry which is preliminary data.</text>
</comment>
<reference evidence="1" key="1">
    <citation type="submission" date="2022-07" db="EMBL/GenBank/DDBJ databases">
        <authorList>
            <person name="Trinca V."/>
            <person name="Uliana J.V.C."/>
            <person name="Torres T.T."/>
            <person name="Ward R.J."/>
            <person name="Monesi N."/>
        </authorList>
    </citation>
    <scope>NUCLEOTIDE SEQUENCE</scope>
    <source>
        <strain evidence="1">HSMRA1968</strain>
        <tissue evidence="1">Whole embryos</tissue>
    </source>
</reference>
<dbReference type="EMBL" id="WJQU01000002">
    <property type="protein sequence ID" value="KAJ6642496.1"/>
    <property type="molecule type" value="Genomic_DNA"/>
</dbReference>
<sequence length="72" mass="8152">MFPIVNSRGDYSTHHYGLDDYGARCGVSYYNLDIGFDKSDKENISEVVEAKLENEGEKSTVLPKTTNSFKNR</sequence>
<gene>
    <name evidence="1" type="ORF">Bhyg_07447</name>
</gene>
<organism evidence="1 2">
    <name type="scientific">Pseudolycoriella hygida</name>
    <dbReference type="NCBI Taxonomy" id="35572"/>
    <lineage>
        <taxon>Eukaryota</taxon>
        <taxon>Metazoa</taxon>
        <taxon>Ecdysozoa</taxon>
        <taxon>Arthropoda</taxon>
        <taxon>Hexapoda</taxon>
        <taxon>Insecta</taxon>
        <taxon>Pterygota</taxon>
        <taxon>Neoptera</taxon>
        <taxon>Endopterygota</taxon>
        <taxon>Diptera</taxon>
        <taxon>Nematocera</taxon>
        <taxon>Sciaroidea</taxon>
        <taxon>Sciaridae</taxon>
        <taxon>Pseudolycoriella</taxon>
    </lineage>
</organism>
<evidence type="ECO:0000313" key="1">
    <source>
        <dbReference type="EMBL" id="KAJ6642496.1"/>
    </source>
</evidence>
<keyword evidence="2" id="KW-1185">Reference proteome</keyword>
<accession>A0A9Q0N324</accession>
<protein>
    <submittedName>
        <fullName evidence="1">Uncharacterized protein</fullName>
    </submittedName>
</protein>
<evidence type="ECO:0000313" key="2">
    <source>
        <dbReference type="Proteomes" id="UP001151699"/>
    </source>
</evidence>
<dbReference type="AlphaFoldDB" id="A0A9Q0N324"/>